<feature type="compositionally biased region" description="Polar residues" evidence="1">
    <location>
        <begin position="89"/>
        <end position="107"/>
    </location>
</feature>
<protein>
    <submittedName>
        <fullName evidence="2">Uncharacterized protein</fullName>
    </submittedName>
</protein>
<accession>A0A1B7NT40</accession>
<evidence type="ECO:0000313" key="3">
    <source>
        <dbReference type="Proteomes" id="UP000091918"/>
    </source>
</evidence>
<dbReference type="OrthoDB" id="4183854at2759"/>
<feature type="region of interest" description="Disordered" evidence="1">
    <location>
        <begin position="89"/>
        <end position="123"/>
    </location>
</feature>
<evidence type="ECO:0000313" key="2">
    <source>
        <dbReference type="EMBL" id="OAX79949.1"/>
    </source>
</evidence>
<evidence type="ECO:0000256" key="1">
    <source>
        <dbReference type="SAM" id="MobiDB-lite"/>
    </source>
</evidence>
<comment type="caution">
    <text evidence="2">The sequence shown here is derived from an EMBL/GenBank/DDBJ whole genome shotgun (WGS) entry which is preliminary data.</text>
</comment>
<reference evidence="2 3" key="1">
    <citation type="submission" date="2015-07" db="EMBL/GenBank/DDBJ databases">
        <title>Emmonsia species relationships and genome sequence.</title>
        <authorList>
            <person name="Cuomo C.A."/>
            <person name="Schwartz I.S."/>
            <person name="Kenyon C."/>
            <person name="de Hoog G.S."/>
            <person name="Govender N.P."/>
            <person name="Botha A."/>
            <person name="Moreno L."/>
            <person name="de Vries M."/>
            <person name="Munoz J.F."/>
            <person name="Stielow J.B."/>
        </authorList>
    </citation>
    <scope>NUCLEOTIDE SEQUENCE [LARGE SCALE GENOMIC DNA]</scope>
    <source>
        <strain evidence="2 3">CBS 136260</strain>
    </source>
</reference>
<dbReference type="Proteomes" id="UP000091918">
    <property type="component" value="Unassembled WGS sequence"/>
</dbReference>
<proteinExistence type="predicted"/>
<keyword evidence="3" id="KW-1185">Reference proteome</keyword>
<dbReference type="EMBL" id="LGUA01000843">
    <property type="protein sequence ID" value="OAX79949.1"/>
    <property type="molecule type" value="Genomic_DNA"/>
</dbReference>
<gene>
    <name evidence="2" type="ORF">ACJ72_05729</name>
</gene>
<dbReference type="AlphaFoldDB" id="A0A1B7NT40"/>
<sequence length="143" mass="15924">MYNIIFPGLINSSLSSQLHTEHLLRAYTPDPQSDKVHQHRLSMPMSMFMSVSLFSASSDLSKNAAINVLSLSLQLSDFSDNSIKKAHSSASDVTDDFFNQQESTLSPASEDHDDNTSKKSLNYSDGFIKNDQCLSEEQHIQAH</sequence>
<name>A0A1B7NT40_9EURO</name>
<organism evidence="2 3">
    <name type="scientific">Emergomyces africanus</name>
    <dbReference type="NCBI Taxonomy" id="1955775"/>
    <lineage>
        <taxon>Eukaryota</taxon>
        <taxon>Fungi</taxon>
        <taxon>Dikarya</taxon>
        <taxon>Ascomycota</taxon>
        <taxon>Pezizomycotina</taxon>
        <taxon>Eurotiomycetes</taxon>
        <taxon>Eurotiomycetidae</taxon>
        <taxon>Onygenales</taxon>
        <taxon>Ajellomycetaceae</taxon>
        <taxon>Emergomyces</taxon>
    </lineage>
</organism>